<gene>
    <name evidence="4" type="ORF">MAIT1_05300</name>
</gene>
<dbReference type="InterPro" id="IPR011990">
    <property type="entry name" value="TPR-like_helical_dom_sf"/>
</dbReference>
<dbReference type="InterPro" id="IPR019734">
    <property type="entry name" value="TPR_rpt"/>
</dbReference>
<dbReference type="PANTHER" id="PTHR23150">
    <property type="entry name" value="SULFATASE MODIFYING FACTOR 1, 2"/>
    <property type="match status" value="1"/>
</dbReference>
<protein>
    <recommendedName>
        <fullName evidence="3">Sulfatase-modifying factor enzyme-like domain-containing protein</fullName>
    </recommendedName>
</protein>
<sequence length="873" mass="95962">MKLRAILDAAPDHEGAHSLLQEIAEDLTRRSREALDVGDAQSAIRHVLNAQAALPTSDTVANTRDLVDARYPDQLARAKQARIDDLLQQAQANQANNRLTRPMERNALYRYRQVLAIDPTNIAARQGLGQIIAQLNALAGRPGVGPREARALRQSARFISAAYPGLEEAAKQRYAPPAAPTNDAPRMADAAQAEAADPVTTLLEQAESMLQQDYLTQPANDNAVSRYEEALRLDPGNPRALDGLTRVKNRLLALADATGSPSRAGQLRQRARMVEALTAVAPDALRDDEMAAAPPMPDDEGEPVEQEPPAATAPADPRTSALLTQAESLLMRDRLTQPPQENALQRFHQALERDPGNAQAIAGIERVKARLLLLSKQSLDPQRALILRQRAEQIDLPNAPQQPAAAAPAKAPAWISVLLRQADADLQADRLTRPEKHNALFRYRQILAADPDNPDALSGLARIVGRLSDLAQNESDRDKAMQYLDSAASILPGDPRIAVAYRQLAGIPSAPAAAPVAPPAPAPPQRFDALLAQAQANLAKDRLTTPEDDNALEKYERILAQQADNAAARAGIEQIIGRLLEIAKKSAHRPQRRDLLRNKARLIAERHQMSAQFGFAAAKPTPRQQQSNRAALVPSAPAGDMDQFWTEASTGMQFARVPGGCFQMGSTQGEADERPVHQTCVNGFWMGRYEVTQGQWESVMESRNNPSKFKQGPFYPVENISWMDAQEFIQKLNAKTGQQFRLPTEAEWEYACRSGGKQQTWSGPLPATSVAWFKQSPYESGATHPVGRKQPNGLGLYDMSGNVYEWVSDRYQADFYAHAPRDNPINNSSDSAYQALRGGSWENEARHVRCANRDWLKPNHWLDLIGLRLVRPL</sequence>
<evidence type="ECO:0000259" key="3">
    <source>
        <dbReference type="Pfam" id="PF03781"/>
    </source>
</evidence>
<proteinExistence type="predicted"/>
<feature type="region of interest" description="Disordered" evidence="2">
    <location>
        <begin position="280"/>
        <end position="318"/>
    </location>
</feature>
<organism evidence="4 5">
    <name type="scientific">Magnetofaba australis IT-1</name>
    <dbReference type="NCBI Taxonomy" id="1434232"/>
    <lineage>
        <taxon>Bacteria</taxon>
        <taxon>Pseudomonadati</taxon>
        <taxon>Pseudomonadota</taxon>
        <taxon>Magnetococcia</taxon>
        <taxon>Magnetococcales</taxon>
        <taxon>Magnetococcaceae</taxon>
        <taxon>Magnetofaba</taxon>
    </lineage>
</organism>
<dbReference type="PROSITE" id="PS50005">
    <property type="entry name" value="TPR"/>
    <property type="match status" value="1"/>
</dbReference>
<dbReference type="PANTHER" id="PTHR23150:SF19">
    <property type="entry name" value="FORMYLGLYCINE-GENERATING ENZYME"/>
    <property type="match status" value="1"/>
</dbReference>
<dbReference type="InterPro" id="IPR051043">
    <property type="entry name" value="Sulfatase_Mod_Factor_Kinase"/>
</dbReference>
<feature type="domain" description="Sulfatase-modifying factor enzyme-like" evidence="3">
    <location>
        <begin position="655"/>
        <end position="871"/>
    </location>
</feature>
<evidence type="ECO:0000256" key="2">
    <source>
        <dbReference type="SAM" id="MobiDB-lite"/>
    </source>
</evidence>
<feature type="compositionally biased region" description="Low complexity" evidence="2">
    <location>
        <begin position="308"/>
        <end position="317"/>
    </location>
</feature>
<dbReference type="InterPro" id="IPR016187">
    <property type="entry name" value="CTDL_fold"/>
</dbReference>
<dbReference type="EMBL" id="LVJN01000019">
    <property type="protein sequence ID" value="OSM04322.1"/>
    <property type="molecule type" value="Genomic_DNA"/>
</dbReference>
<dbReference type="SUPFAM" id="SSF48452">
    <property type="entry name" value="TPR-like"/>
    <property type="match status" value="1"/>
</dbReference>
<evidence type="ECO:0000313" key="5">
    <source>
        <dbReference type="Proteomes" id="UP000194003"/>
    </source>
</evidence>
<name>A0A1Y2K7H1_9PROT</name>
<dbReference type="Pfam" id="PF03781">
    <property type="entry name" value="FGE-sulfatase"/>
    <property type="match status" value="1"/>
</dbReference>
<accession>A0A1Y2K7H1</accession>
<evidence type="ECO:0000256" key="1">
    <source>
        <dbReference type="PROSITE-ProRule" id="PRU00339"/>
    </source>
</evidence>
<dbReference type="Gene3D" id="3.90.1580.10">
    <property type="entry name" value="paralog of FGE (formylglycine-generating enzyme)"/>
    <property type="match status" value="1"/>
</dbReference>
<comment type="caution">
    <text evidence="4">The sequence shown here is derived from an EMBL/GenBank/DDBJ whole genome shotgun (WGS) entry which is preliminary data.</text>
</comment>
<keyword evidence="1" id="KW-0802">TPR repeat</keyword>
<dbReference type="InterPro" id="IPR042095">
    <property type="entry name" value="SUMF_sf"/>
</dbReference>
<reference evidence="4 5" key="1">
    <citation type="journal article" date="2016" name="BMC Genomics">
        <title>Combined genomic and structural analyses of a cultured magnetotactic bacterium reveals its niche adaptation to a dynamic environment.</title>
        <authorList>
            <person name="Araujo A.C."/>
            <person name="Morillo V."/>
            <person name="Cypriano J."/>
            <person name="Teixeira L.C."/>
            <person name="Leao P."/>
            <person name="Lyra S."/>
            <person name="Almeida L.G."/>
            <person name="Bazylinski D.A."/>
            <person name="Vasconcellos A.T."/>
            <person name="Abreu F."/>
            <person name="Lins U."/>
        </authorList>
    </citation>
    <scope>NUCLEOTIDE SEQUENCE [LARGE SCALE GENOMIC DNA]</scope>
    <source>
        <strain evidence="4 5">IT-1</strain>
    </source>
</reference>
<dbReference type="OrthoDB" id="9768004at2"/>
<dbReference type="AlphaFoldDB" id="A0A1Y2K7H1"/>
<evidence type="ECO:0000313" key="4">
    <source>
        <dbReference type="EMBL" id="OSM04322.1"/>
    </source>
</evidence>
<dbReference type="Proteomes" id="UP000194003">
    <property type="component" value="Unassembled WGS sequence"/>
</dbReference>
<keyword evidence="5" id="KW-1185">Reference proteome</keyword>
<dbReference type="SUPFAM" id="SSF56436">
    <property type="entry name" value="C-type lectin-like"/>
    <property type="match status" value="1"/>
</dbReference>
<dbReference type="STRING" id="1434232.MAIT1_05300"/>
<dbReference type="RefSeq" id="WP_085442411.1">
    <property type="nucleotide sequence ID" value="NZ_LVJN01000019.1"/>
</dbReference>
<feature type="repeat" description="TPR" evidence="1">
    <location>
        <begin position="204"/>
        <end position="237"/>
    </location>
</feature>
<dbReference type="Gene3D" id="1.25.40.10">
    <property type="entry name" value="Tetratricopeptide repeat domain"/>
    <property type="match status" value="2"/>
</dbReference>
<dbReference type="GO" id="GO:0120147">
    <property type="term" value="F:formylglycine-generating oxidase activity"/>
    <property type="evidence" value="ECO:0007669"/>
    <property type="project" value="TreeGrafter"/>
</dbReference>
<dbReference type="InterPro" id="IPR005532">
    <property type="entry name" value="SUMF_dom"/>
</dbReference>